<reference evidence="2 3" key="1">
    <citation type="submission" date="2016-10" db="EMBL/GenBank/DDBJ databases">
        <authorList>
            <person name="de Groot N.N."/>
        </authorList>
    </citation>
    <scope>NUCLEOTIDE SEQUENCE [LARGE SCALE GENOMIC DNA]</scope>
    <source>
        <strain evidence="2 3">DSM 23609</strain>
    </source>
</reference>
<gene>
    <name evidence="2" type="ORF">SAMN04488120_101103</name>
</gene>
<evidence type="ECO:0000313" key="3">
    <source>
        <dbReference type="Proteomes" id="UP000199771"/>
    </source>
</evidence>
<feature type="transmembrane region" description="Helical" evidence="1">
    <location>
        <begin position="885"/>
        <end position="912"/>
    </location>
</feature>
<feature type="transmembrane region" description="Helical" evidence="1">
    <location>
        <begin position="835"/>
        <end position="854"/>
    </location>
</feature>
<feature type="transmembrane region" description="Helical" evidence="1">
    <location>
        <begin position="933"/>
        <end position="952"/>
    </location>
</feature>
<organism evidence="2 3">
    <name type="scientific">Fontimonas thermophila</name>
    <dbReference type="NCBI Taxonomy" id="1076937"/>
    <lineage>
        <taxon>Bacteria</taxon>
        <taxon>Pseudomonadati</taxon>
        <taxon>Pseudomonadota</taxon>
        <taxon>Gammaproteobacteria</taxon>
        <taxon>Nevskiales</taxon>
        <taxon>Nevskiaceae</taxon>
        <taxon>Fontimonas</taxon>
    </lineage>
</organism>
<dbReference type="AlphaFoldDB" id="A0A1I2H3E7"/>
<sequence length="1030" mass="113381">MSLTQLSLRRPVTVVMFFVCLSVIGLIAGQRLPLEFLPDIEFPGLLVEIPYRNSTPEEVERRITRPVEEALATLSGIENMHSESSDAGAQIFIRFDWGQDLAIKGVEARDKIDAIRNSLPPDIERIQIRKFEAGSIPVLTLRVSAERDLSGAYDMLERNLKRRIERLPGVARVELYGVEPKEVRIELAASRIAAHGIDVRQLAETLRRANFAQTAGDLIENDTRWFVRLEGRLPTLAHIRDLVIDRSGLRLGDIAEVTYADPVRTYGRHLDGRYAIGINVFKETGANMVDVADRALAEIDAVRALPEMAGITLYVMDNTAQSVRDSLNDLTEAGLVGALLSIAILYLFLRDWRSTLIVSCAVPLSLVITLAAMYFLDISLNILSLMGLMLSVGMLVDNAVVVTESIFKARGECQDAKAATITGVDGVALAVSLGTLTTAIVFLPNVFGVQNEITVYLTHVAITICVALGASLLIALTLIPQLTTRIPIATQTRAAWMEHLAARYVRVLEWTLRHPGKTGVFILGVLASVAVPASLVKTDMFPQDSGKRLVLRYNLSGVYRLDKVEEAVNTIEGYLLANKARFEIESVYSYFDLSRADTSIILLPKEQRRQTTRQIKDAIRSELPKIAIGEPSFEENRQGSGERLSIQILGESSDRLGEIAREMERVVRSVPGLTDVRLRAKAQDWEVRIRIDRDKARLYGLSSQHVADVVAAAMRGVPLRPYRTSTGEVDLRLELRRADRLDLDALRALPVITPGGERVALAAVAQLSVSAAPGTIEREDRHTALTIEFGTVDGVTAEEAQQRVEATLSGLQLPPGYSWRYGKAFDEEQESMRTMVQNMLLAAACIYIVMAALFESILAPSAIITGILFSYVGVYWFFLVTGTDFSFMALIGMLVLMGIVVNNGIVLVDHVNQLRAAGQERRQALIQGSRDRLRPILMTAATTVLGMVPLALGDATVGGEGPAYYPMARAIIGGLVFATFVSLLVLPTIYLALEDLGHWGQRVLHRARRWPGVRAVAQSRTPGAMSQLYD</sequence>
<keyword evidence="1" id="KW-0812">Transmembrane</keyword>
<protein>
    <submittedName>
        <fullName evidence="2">Multidrug efflux pump subunit AcrB</fullName>
    </submittedName>
</protein>
<dbReference type="SUPFAM" id="SSF82693">
    <property type="entry name" value="Multidrug efflux transporter AcrB pore domain, PN1, PN2, PC1 and PC2 subdomains"/>
    <property type="match status" value="2"/>
</dbReference>
<dbReference type="Pfam" id="PF00873">
    <property type="entry name" value="ACR_tran"/>
    <property type="match status" value="1"/>
</dbReference>
<dbReference type="InterPro" id="IPR027463">
    <property type="entry name" value="AcrB_DN_DC_subdom"/>
</dbReference>
<dbReference type="Gene3D" id="3.30.70.1440">
    <property type="entry name" value="Multidrug efflux transporter AcrB pore domain"/>
    <property type="match status" value="1"/>
</dbReference>
<dbReference type="GO" id="GO:0005886">
    <property type="term" value="C:plasma membrane"/>
    <property type="evidence" value="ECO:0007669"/>
    <property type="project" value="TreeGrafter"/>
</dbReference>
<accession>A0A1I2H3E7</accession>
<feature type="transmembrane region" description="Helical" evidence="1">
    <location>
        <begin position="12"/>
        <end position="29"/>
    </location>
</feature>
<dbReference type="PANTHER" id="PTHR32063:SF73">
    <property type="entry name" value="RND SUPERFAMILY EFFLUX PUMP PERMEASE COMPONENT 1"/>
    <property type="match status" value="1"/>
</dbReference>
<dbReference type="InterPro" id="IPR001036">
    <property type="entry name" value="Acrflvin-R"/>
</dbReference>
<dbReference type="OrthoDB" id="5287122at2"/>
<dbReference type="SUPFAM" id="SSF82866">
    <property type="entry name" value="Multidrug efflux transporter AcrB transmembrane domain"/>
    <property type="match status" value="2"/>
</dbReference>
<keyword evidence="1" id="KW-1133">Transmembrane helix</keyword>
<dbReference type="RefSeq" id="WP_091529973.1">
    <property type="nucleotide sequence ID" value="NZ_FOOC01000001.1"/>
</dbReference>
<dbReference type="Gene3D" id="3.30.70.1320">
    <property type="entry name" value="Multidrug efflux transporter AcrB pore domain like"/>
    <property type="match status" value="1"/>
</dbReference>
<dbReference type="EMBL" id="FOOC01000001">
    <property type="protein sequence ID" value="SFF23849.1"/>
    <property type="molecule type" value="Genomic_DNA"/>
</dbReference>
<feature type="transmembrane region" description="Helical" evidence="1">
    <location>
        <begin position="419"/>
        <end position="443"/>
    </location>
</feature>
<dbReference type="Gene3D" id="3.30.2090.10">
    <property type="entry name" value="Multidrug efflux transporter AcrB TolC docking domain, DN and DC subdomains"/>
    <property type="match status" value="2"/>
</dbReference>
<keyword evidence="1" id="KW-0472">Membrane</keyword>
<feature type="transmembrane region" description="Helical" evidence="1">
    <location>
        <begin position="861"/>
        <end position="879"/>
    </location>
</feature>
<feature type="transmembrane region" description="Helical" evidence="1">
    <location>
        <begin position="356"/>
        <end position="376"/>
    </location>
</feature>
<dbReference type="Gene3D" id="3.30.70.1430">
    <property type="entry name" value="Multidrug efflux transporter AcrB pore domain"/>
    <property type="match status" value="2"/>
</dbReference>
<evidence type="ECO:0000313" key="2">
    <source>
        <dbReference type="EMBL" id="SFF23849.1"/>
    </source>
</evidence>
<proteinExistence type="predicted"/>
<dbReference type="SUPFAM" id="SSF82714">
    <property type="entry name" value="Multidrug efflux transporter AcrB TolC docking domain, DN and DC subdomains"/>
    <property type="match status" value="2"/>
</dbReference>
<keyword evidence="3" id="KW-1185">Reference proteome</keyword>
<feature type="transmembrane region" description="Helical" evidence="1">
    <location>
        <begin position="455"/>
        <end position="479"/>
    </location>
</feature>
<dbReference type="PRINTS" id="PR00702">
    <property type="entry name" value="ACRIFLAVINRP"/>
</dbReference>
<dbReference type="STRING" id="1076937.SAMN04488120_101103"/>
<evidence type="ECO:0000256" key="1">
    <source>
        <dbReference type="SAM" id="Phobius"/>
    </source>
</evidence>
<dbReference type="GO" id="GO:0042910">
    <property type="term" value="F:xenobiotic transmembrane transporter activity"/>
    <property type="evidence" value="ECO:0007669"/>
    <property type="project" value="TreeGrafter"/>
</dbReference>
<dbReference type="Gene3D" id="1.20.1640.10">
    <property type="entry name" value="Multidrug efflux transporter AcrB transmembrane domain"/>
    <property type="match status" value="2"/>
</dbReference>
<feature type="transmembrane region" description="Helical" evidence="1">
    <location>
        <begin position="330"/>
        <end position="349"/>
    </location>
</feature>
<name>A0A1I2H3E7_9GAMM</name>
<feature type="transmembrane region" description="Helical" evidence="1">
    <location>
        <begin position="972"/>
        <end position="993"/>
    </location>
</feature>
<dbReference type="PANTHER" id="PTHR32063">
    <property type="match status" value="1"/>
</dbReference>
<dbReference type="Proteomes" id="UP000199771">
    <property type="component" value="Unassembled WGS sequence"/>
</dbReference>